<dbReference type="SUPFAM" id="SSF56349">
    <property type="entry name" value="DNA breaking-rejoining enzymes"/>
    <property type="match status" value="1"/>
</dbReference>
<dbReference type="PANTHER" id="PTHR30349">
    <property type="entry name" value="PHAGE INTEGRASE-RELATED"/>
    <property type="match status" value="1"/>
</dbReference>
<evidence type="ECO:0000256" key="2">
    <source>
        <dbReference type="ARBA" id="ARBA00023125"/>
    </source>
</evidence>
<reference evidence="7 8" key="1">
    <citation type="submission" date="2016-02" db="EMBL/GenBank/DDBJ databases">
        <title>Genome sequence of Tissierella creatinophila DSM 6911.</title>
        <authorList>
            <person name="Poehlein A."/>
            <person name="Daniel R."/>
        </authorList>
    </citation>
    <scope>NUCLEOTIDE SEQUENCE [LARGE SCALE GENOMIC DNA]</scope>
    <source>
        <strain evidence="7 8">DSM 6911</strain>
    </source>
</reference>
<dbReference type="InterPro" id="IPR010998">
    <property type="entry name" value="Integrase_recombinase_N"/>
</dbReference>
<dbReference type="Pfam" id="PF00589">
    <property type="entry name" value="Phage_integrase"/>
    <property type="match status" value="1"/>
</dbReference>
<evidence type="ECO:0000259" key="5">
    <source>
        <dbReference type="PROSITE" id="PS51898"/>
    </source>
</evidence>
<protein>
    <submittedName>
        <fullName evidence="7">Tyrosine recombinase XerC</fullName>
    </submittedName>
</protein>
<dbReference type="InterPro" id="IPR011010">
    <property type="entry name" value="DNA_brk_join_enz"/>
</dbReference>
<dbReference type="OrthoDB" id="9785687at2"/>
<dbReference type="Gene3D" id="1.10.150.130">
    <property type="match status" value="1"/>
</dbReference>
<dbReference type="AlphaFoldDB" id="A0A1U7M572"/>
<dbReference type="GO" id="GO:0003677">
    <property type="term" value="F:DNA binding"/>
    <property type="evidence" value="ECO:0007669"/>
    <property type="project" value="UniProtKB-UniRule"/>
</dbReference>
<comment type="similarity">
    <text evidence="1">Belongs to the 'phage' integrase family.</text>
</comment>
<evidence type="ECO:0000313" key="8">
    <source>
        <dbReference type="Proteomes" id="UP000186112"/>
    </source>
</evidence>
<dbReference type="PANTHER" id="PTHR30349:SF64">
    <property type="entry name" value="PROPHAGE INTEGRASE INTD-RELATED"/>
    <property type="match status" value="1"/>
</dbReference>
<dbReference type="PROSITE" id="PS51898">
    <property type="entry name" value="TYR_RECOMBINASE"/>
    <property type="match status" value="1"/>
</dbReference>
<dbReference type="GO" id="GO:0006310">
    <property type="term" value="P:DNA recombination"/>
    <property type="evidence" value="ECO:0007669"/>
    <property type="project" value="UniProtKB-KW"/>
</dbReference>
<dbReference type="PROSITE" id="PS51900">
    <property type="entry name" value="CB"/>
    <property type="match status" value="1"/>
</dbReference>
<dbReference type="InterPro" id="IPR044068">
    <property type="entry name" value="CB"/>
</dbReference>
<dbReference type="CDD" id="cd01189">
    <property type="entry name" value="INT_ICEBs1_C_like"/>
    <property type="match status" value="1"/>
</dbReference>
<accession>A0A1U7M572</accession>
<evidence type="ECO:0000256" key="1">
    <source>
        <dbReference type="ARBA" id="ARBA00008857"/>
    </source>
</evidence>
<dbReference type="InterPro" id="IPR028259">
    <property type="entry name" value="AP2-like_int_N"/>
</dbReference>
<proteinExistence type="inferred from homology"/>
<keyword evidence="2 4" id="KW-0238">DNA-binding</keyword>
<gene>
    <name evidence="7" type="primary">xerC_2</name>
    <name evidence="7" type="ORF">TICRE_15880</name>
</gene>
<dbReference type="InterPro" id="IPR002104">
    <property type="entry name" value="Integrase_catalytic"/>
</dbReference>
<organism evidence="7 8">
    <name type="scientific">Tissierella creatinophila DSM 6911</name>
    <dbReference type="NCBI Taxonomy" id="1123403"/>
    <lineage>
        <taxon>Bacteria</taxon>
        <taxon>Bacillati</taxon>
        <taxon>Bacillota</taxon>
        <taxon>Tissierellia</taxon>
        <taxon>Tissierellales</taxon>
        <taxon>Tissierellaceae</taxon>
        <taxon>Tissierella</taxon>
    </lineage>
</organism>
<evidence type="ECO:0000313" key="7">
    <source>
        <dbReference type="EMBL" id="OLS02436.1"/>
    </source>
</evidence>
<dbReference type="Proteomes" id="UP000186112">
    <property type="component" value="Unassembled WGS sequence"/>
</dbReference>
<dbReference type="Pfam" id="PF13102">
    <property type="entry name" value="Phage_int_SAM_5"/>
    <property type="match status" value="1"/>
</dbReference>
<evidence type="ECO:0000256" key="3">
    <source>
        <dbReference type="ARBA" id="ARBA00023172"/>
    </source>
</evidence>
<dbReference type="EMBL" id="LTDM01000028">
    <property type="protein sequence ID" value="OLS02436.1"/>
    <property type="molecule type" value="Genomic_DNA"/>
</dbReference>
<dbReference type="InterPro" id="IPR025269">
    <property type="entry name" value="SAM-like_dom"/>
</dbReference>
<name>A0A1U7M572_TISCR</name>
<evidence type="ECO:0000256" key="4">
    <source>
        <dbReference type="PROSITE-ProRule" id="PRU01248"/>
    </source>
</evidence>
<dbReference type="Pfam" id="PF14657">
    <property type="entry name" value="Arm-DNA-bind_4"/>
    <property type="match status" value="1"/>
</dbReference>
<dbReference type="RefSeq" id="WP_075726863.1">
    <property type="nucleotide sequence ID" value="NZ_LTDM01000028.1"/>
</dbReference>
<dbReference type="Gene3D" id="1.10.443.10">
    <property type="entry name" value="Intergrase catalytic core"/>
    <property type="match status" value="1"/>
</dbReference>
<feature type="domain" description="Tyr recombinase" evidence="5">
    <location>
        <begin position="173"/>
        <end position="357"/>
    </location>
</feature>
<sequence length="364" mass="42506">MEYNITYRQRNGGWQYIISFKDETGKWKQRSKQGFKTKSIAKIAADDRLDEMKENFILTSNNEYADITFKEFIDIYIGDLELQREYNTANTTKFALKKFISLNDILIKDIQFVNIQGCVNSMIKEGLKVSTIKEYVTKIRTIFNNAIDPYMVISINPVGKIKYPQMDDNSTDKKIKALTKKELDYVLSHPKVYNKRKDYMTMRIASSCGLRLGEIAGLTWDCIDFKTCTITVNKQWKKDKQGKYGFGKLKSKNSYRTIPASKELMRELYKYKSDIPTDIYNRIFNEKQTVNMSIRIRKRFQSLGMDNSLHDLRHTYVTLLIPHVDFKTIAKLIGDTVEIVMKVYSHVNEDMMENATNAINEVFI</sequence>
<evidence type="ECO:0000259" key="6">
    <source>
        <dbReference type="PROSITE" id="PS51900"/>
    </source>
</evidence>
<comment type="caution">
    <text evidence="7">The sequence shown here is derived from an EMBL/GenBank/DDBJ whole genome shotgun (WGS) entry which is preliminary data.</text>
</comment>
<keyword evidence="8" id="KW-1185">Reference proteome</keyword>
<keyword evidence="3" id="KW-0233">DNA recombination</keyword>
<dbReference type="GO" id="GO:0015074">
    <property type="term" value="P:DNA integration"/>
    <property type="evidence" value="ECO:0007669"/>
    <property type="project" value="InterPro"/>
</dbReference>
<feature type="domain" description="Core-binding (CB)" evidence="6">
    <location>
        <begin position="67"/>
        <end position="147"/>
    </location>
</feature>
<dbReference type="InterPro" id="IPR050090">
    <property type="entry name" value="Tyrosine_recombinase_XerCD"/>
</dbReference>
<dbReference type="InterPro" id="IPR013762">
    <property type="entry name" value="Integrase-like_cat_sf"/>
</dbReference>